<keyword evidence="6" id="KW-1185">Reference proteome</keyword>
<organism evidence="4 5">
    <name type="scientific">Epilithonimonas arachidiradicis</name>
    <dbReference type="NCBI Taxonomy" id="1617282"/>
    <lineage>
        <taxon>Bacteria</taxon>
        <taxon>Pseudomonadati</taxon>
        <taxon>Bacteroidota</taxon>
        <taxon>Flavobacteriia</taxon>
        <taxon>Flavobacteriales</taxon>
        <taxon>Weeksellaceae</taxon>
        <taxon>Chryseobacterium group</taxon>
        <taxon>Epilithonimonas</taxon>
    </lineage>
</organism>
<dbReference type="Pfam" id="PF18962">
    <property type="entry name" value="Por_Secre_tail"/>
    <property type="match status" value="1"/>
</dbReference>
<dbReference type="RefSeq" id="WP_120212771.1">
    <property type="nucleotide sequence ID" value="NZ_BMCW01000002.1"/>
</dbReference>
<dbReference type="Proteomes" id="UP000658202">
    <property type="component" value="Unassembled WGS sequence"/>
</dbReference>
<evidence type="ECO:0000256" key="1">
    <source>
        <dbReference type="ARBA" id="ARBA00022729"/>
    </source>
</evidence>
<dbReference type="InterPro" id="IPR026444">
    <property type="entry name" value="Secre_tail"/>
</dbReference>
<reference evidence="3" key="4">
    <citation type="submission" date="2024-05" db="EMBL/GenBank/DDBJ databases">
        <authorList>
            <person name="Sun Q."/>
            <person name="Sedlacek I."/>
        </authorList>
    </citation>
    <scope>NUCLEOTIDE SEQUENCE</scope>
    <source>
        <strain evidence="3">CCM 8490</strain>
    </source>
</reference>
<dbReference type="Proteomes" id="UP000285906">
    <property type="component" value="Unassembled WGS sequence"/>
</dbReference>
<evidence type="ECO:0000313" key="3">
    <source>
        <dbReference type="EMBL" id="GGG53683.1"/>
    </source>
</evidence>
<sequence length="429" mass="48402">MKKIVFLLLVFIYQLSYSQQSKNFESRISYNQIAKSKTDGAGCLAAGYYFPEELFTPSCQGRNEQIHTAVMYGSYSNVNVTAGVEYTFIIYSENTTTKTSYITISDEEGTTVYASGYDTIKWTATKDEVVRYYVHADDQCGTNNDLVKKYIRCGDIPAEPAYGCNQDYQGPFWAACSVSGDTGYLTADDFFVPKDSEAFKLKSLKFLLLPLAENDDFEKFSIEVRKDNNNSPGDVIASYENLVPTEVTRHSEDFVIYPTFWASLTIPDSGLEIPVNKDENTRYWLTLQVWSKTGQNIFITNFQRIQGWATNPTFQSLDNKESWITTTWEEDPGLEGNWSFISDCSKLGVDDIETESISLYPNPVHHTLNVSSKKQIKEISILSLTGQTLLSSIQPKSHQMDVSALASGIYLVNIKLENGILQTFKIIKK</sequence>
<reference evidence="4 5" key="2">
    <citation type="submission" date="2018-09" db="EMBL/GenBank/DDBJ databases">
        <title>Genomic Encyclopedia of Archaeal and Bacterial Type Strains, Phase II (KMG-II): from individual species to whole genera.</title>
        <authorList>
            <person name="Goeker M."/>
        </authorList>
    </citation>
    <scope>NUCLEOTIDE SEQUENCE [LARGE SCALE GENOMIC DNA]</scope>
    <source>
        <strain evidence="4 5">DSM 27620</strain>
    </source>
</reference>
<reference evidence="3" key="1">
    <citation type="journal article" date="2014" name="Int. J. Syst. Evol. Microbiol.">
        <title>Complete genome of a new Firmicutes species belonging to the dominant human colonic microbiota ('Ruminococcus bicirculans') reveals two chromosomes and a selective capacity to utilize plant glucans.</title>
        <authorList>
            <consortium name="NISC Comparative Sequencing Program"/>
            <person name="Wegmann U."/>
            <person name="Louis P."/>
            <person name="Goesmann A."/>
            <person name="Henrissat B."/>
            <person name="Duncan S.H."/>
            <person name="Flint H.J."/>
        </authorList>
    </citation>
    <scope>NUCLEOTIDE SEQUENCE</scope>
    <source>
        <strain evidence="3">CCM 8490</strain>
    </source>
</reference>
<name>A0A420DBT9_9FLAO</name>
<dbReference type="EMBL" id="BMCW01000002">
    <property type="protein sequence ID" value="GGG53683.1"/>
    <property type="molecule type" value="Genomic_DNA"/>
</dbReference>
<feature type="domain" description="Secretion system C-terminal sorting" evidence="2">
    <location>
        <begin position="359"/>
        <end position="421"/>
    </location>
</feature>
<reference evidence="6" key="3">
    <citation type="journal article" date="2019" name="Int. J. Syst. Evol. Microbiol.">
        <title>The Global Catalogue of Microorganisms (GCM) 10K type strain sequencing project: providing services to taxonomists for standard genome sequencing and annotation.</title>
        <authorList>
            <consortium name="The Broad Institute Genomics Platform"/>
            <consortium name="The Broad Institute Genome Sequencing Center for Infectious Disease"/>
            <person name="Wu L."/>
            <person name="Ma J."/>
        </authorList>
    </citation>
    <scope>NUCLEOTIDE SEQUENCE [LARGE SCALE GENOMIC DNA]</scope>
    <source>
        <strain evidence="6">CCM 8490</strain>
    </source>
</reference>
<evidence type="ECO:0000259" key="2">
    <source>
        <dbReference type="Pfam" id="PF18962"/>
    </source>
</evidence>
<evidence type="ECO:0000313" key="5">
    <source>
        <dbReference type="Proteomes" id="UP000285906"/>
    </source>
</evidence>
<dbReference type="EMBL" id="RAQH01000002">
    <property type="protein sequence ID" value="RKE88959.1"/>
    <property type="molecule type" value="Genomic_DNA"/>
</dbReference>
<dbReference type="OrthoDB" id="1398760at2"/>
<protein>
    <submittedName>
        <fullName evidence="4">Putative secreted protein (Por secretion system target)</fullName>
    </submittedName>
</protein>
<dbReference type="AlphaFoldDB" id="A0A420DBT9"/>
<dbReference type="NCBIfam" id="TIGR04183">
    <property type="entry name" value="Por_Secre_tail"/>
    <property type="match status" value="1"/>
</dbReference>
<evidence type="ECO:0000313" key="6">
    <source>
        <dbReference type="Proteomes" id="UP000658202"/>
    </source>
</evidence>
<accession>A0A420DBT9</accession>
<keyword evidence="1" id="KW-0732">Signal</keyword>
<gene>
    <name evidence="4" type="ORF">BXY58_1092</name>
    <name evidence="3" type="ORF">GCM10007332_14190</name>
</gene>
<comment type="caution">
    <text evidence="4">The sequence shown here is derived from an EMBL/GenBank/DDBJ whole genome shotgun (WGS) entry which is preliminary data.</text>
</comment>
<evidence type="ECO:0000313" key="4">
    <source>
        <dbReference type="EMBL" id="RKE88959.1"/>
    </source>
</evidence>
<proteinExistence type="predicted"/>